<proteinExistence type="predicted"/>
<dbReference type="RefSeq" id="WP_084391333.1">
    <property type="nucleotide sequence ID" value="NZ_BMKF01000002.1"/>
</dbReference>
<gene>
    <name evidence="2" type="ORF">GCM10011503_27720</name>
</gene>
<evidence type="ECO:0000256" key="1">
    <source>
        <dbReference type="SAM" id="SignalP"/>
    </source>
</evidence>
<sequence>MYGKTLILTAALFASGCATGYQVDGFTGGQEPTWRGTDILSVSSSGNAYTSSKKLKRMTLLRAAESAIEANYRYFIEIDSANTGSTSTQYLPTTTNTTYTVSSPTPYSTSLSSTSYTSGGPTTVYKPGVDKVYRMFETLPEDARPGQFYDAYEIYNEYGRKWVKNFTPKTPPAGS</sequence>
<dbReference type="EMBL" id="BMKF01000002">
    <property type="protein sequence ID" value="GGB77398.1"/>
    <property type="molecule type" value="Genomic_DNA"/>
</dbReference>
<name>A0ABQ1JWH8_9PROT</name>
<dbReference type="PROSITE" id="PS51257">
    <property type="entry name" value="PROKAR_LIPOPROTEIN"/>
    <property type="match status" value="1"/>
</dbReference>
<keyword evidence="3" id="KW-1185">Reference proteome</keyword>
<accession>A0ABQ1JWH8</accession>
<feature type="chain" id="PRO_5045517082" description="Lipoprotein" evidence="1">
    <location>
        <begin position="21"/>
        <end position="175"/>
    </location>
</feature>
<protein>
    <recommendedName>
        <fullName evidence="4">Lipoprotein</fullName>
    </recommendedName>
</protein>
<reference evidence="3" key="1">
    <citation type="journal article" date="2019" name="Int. J. Syst. Evol. Microbiol.">
        <title>The Global Catalogue of Microorganisms (GCM) 10K type strain sequencing project: providing services to taxonomists for standard genome sequencing and annotation.</title>
        <authorList>
            <consortium name="The Broad Institute Genomics Platform"/>
            <consortium name="The Broad Institute Genome Sequencing Center for Infectious Disease"/>
            <person name="Wu L."/>
            <person name="Ma J."/>
        </authorList>
    </citation>
    <scope>NUCLEOTIDE SEQUENCE [LARGE SCALE GENOMIC DNA]</scope>
    <source>
        <strain evidence="3">CGMCC 1.15928</strain>
    </source>
</reference>
<feature type="signal peptide" evidence="1">
    <location>
        <begin position="1"/>
        <end position="20"/>
    </location>
</feature>
<organism evidence="2 3">
    <name type="scientific">Henriciella pelagia</name>
    <dbReference type="NCBI Taxonomy" id="1977912"/>
    <lineage>
        <taxon>Bacteria</taxon>
        <taxon>Pseudomonadati</taxon>
        <taxon>Pseudomonadota</taxon>
        <taxon>Alphaproteobacteria</taxon>
        <taxon>Hyphomonadales</taxon>
        <taxon>Hyphomonadaceae</taxon>
        <taxon>Henriciella</taxon>
    </lineage>
</organism>
<evidence type="ECO:0000313" key="2">
    <source>
        <dbReference type="EMBL" id="GGB77398.1"/>
    </source>
</evidence>
<comment type="caution">
    <text evidence="2">The sequence shown here is derived from an EMBL/GenBank/DDBJ whole genome shotgun (WGS) entry which is preliminary data.</text>
</comment>
<evidence type="ECO:0008006" key="4">
    <source>
        <dbReference type="Google" id="ProtNLM"/>
    </source>
</evidence>
<evidence type="ECO:0000313" key="3">
    <source>
        <dbReference type="Proteomes" id="UP000628854"/>
    </source>
</evidence>
<keyword evidence="1" id="KW-0732">Signal</keyword>
<dbReference type="Proteomes" id="UP000628854">
    <property type="component" value="Unassembled WGS sequence"/>
</dbReference>